<reference evidence="1 2" key="1">
    <citation type="submission" date="2017-12" db="EMBL/GenBank/DDBJ databases">
        <title>Comparative genomics of Botrytis spp.</title>
        <authorList>
            <person name="Valero-Jimenez C.A."/>
            <person name="Tapia P."/>
            <person name="Veloso J."/>
            <person name="Silva-Moreno E."/>
            <person name="Staats M."/>
            <person name="Valdes J.H."/>
            <person name="Van Kan J.A.L."/>
        </authorList>
    </citation>
    <scope>NUCLEOTIDE SEQUENCE [LARGE SCALE GENOMIC DNA]</scope>
    <source>
        <strain evidence="1 2">MUCL11595</strain>
    </source>
</reference>
<name>A0A4Z1H667_9HELO</name>
<gene>
    <name evidence="1" type="ORF">BCON_0553g00020</name>
</gene>
<sequence length="94" mass="10813">MTSYAQSLDTDILKIDKIVNRPEPIFFTRDISPYSTVDFQTNATANTEDYASYNGTFYICDYLEQMRQLPDLNVTRACPPHKGPVFIDYAAWFA</sequence>
<keyword evidence="2" id="KW-1185">Reference proteome</keyword>
<dbReference type="AlphaFoldDB" id="A0A4Z1H667"/>
<comment type="caution">
    <text evidence="1">The sequence shown here is derived from an EMBL/GenBank/DDBJ whole genome shotgun (WGS) entry which is preliminary data.</text>
</comment>
<organism evidence="1 2">
    <name type="scientific">Botryotinia convoluta</name>
    <dbReference type="NCBI Taxonomy" id="54673"/>
    <lineage>
        <taxon>Eukaryota</taxon>
        <taxon>Fungi</taxon>
        <taxon>Dikarya</taxon>
        <taxon>Ascomycota</taxon>
        <taxon>Pezizomycotina</taxon>
        <taxon>Leotiomycetes</taxon>
        <taxon>Helotiales</taxon>
        <taxon>Sclerotiniaceae</taxon>
        <taxon>Botryotinia</taxon>
    </lineage>
</organism>
<dbReference type="Proteomes" id="UP000297527">
    <property type="component" value="Unassembled WGS sequence"/>
</dbReference>
<accession>A0A4Z1H667</accession>
<protein>
    <submittedName>
        <fullName evidence="1">Uncharacterized protein</fullName>
    </submittedName>
</protein>
<dbReference type="EMBL" id="PQXN01000551">
    <property type="protein sequence ID" value="TGO44295.1"/>
    <property type="molecule type" value="Genomic_DNA"/>
</dbReference>
<dbReference type="OrthoDB" id="5382272at2759"/>
<evidence type="ECO:0000313" key="2">
    <source>
        <dbReference type="Proteomes" id="UP000297527"/>
    </source>
</evidence>
<evidence type="ECO:0000313" key="1">
    <source>
        <dbReference type="EMBL" id="TGO44295.1"/>
    </source>
</evidence>
<proteinExistence type="predicted"/>